<dbReference type="Proteomes" id="UP001529180">
    <property type="component" value="Unassembled WGS sequence"/>
</dbReference>
<organism evidence="1 2">
    <name type="scientific">Thalassospira aquimaris</name>
    <dbReference type="NCBI Taxonomy" id="3037796"/>
    <lineage>
        <taxon>Bacteria</taxon>
        <taxon>Pseudomonadati</taxon>
        <taxon>Pseudomonadota</taxon>
        <taxon>Alphaproteobacteria</taxon>
        <taxon>Rhodospirillales</taxon>
        <taxon>Thalassospiraceae</taxon>
        <taxon>Thalassospira</taxon>
    </lineage>
</organism>
<accession>A0ABT6GET0</accession>
<dbReference type="EMBL" id="JARSBO010000008">
    <property type="protein sequence ID" value="MDG4720583.1"/>
    <property type="molecule type" value="Genomic_DNA"/>
</dbReference>
<evidence type="ECO:0000313" key="1">
    <source>
        <dbReference type="EMBL" id="MDG4720583.1"/>
    </source>
</evidence>
<comment type="caution">
    <text evidence="1">The sequence shown here is derived from an EMBL/GenBank/DDBJ whole genome shotgun (WGS) entry which is preliminary data.</text>
</comment>
<name>A0ABT6GET0_9PROT</name>
<evidence type="ECO:0000313" key="2">
    <source>
        <dbReference type="Proteomes" id="UP001529180"/>
    </source>
</evidence>
<gene>
    <name evidence="1" type="ORF">P7680_16385</name>
</gene>
<keyword evidence="2" id="KW-1185">Reference proteome</keyword>
<dbReference type="RefSeq" id="WP_114101986.1">
    <property type="nucleotide sequence ID" value="NZ_JARSBO010000008.1"/>
</dbReference>
<proteinExistence type="predicted"/>
<protein>
    <recommendedName>
        <fullName evidence="3">Nucleotidyl transferase AbiEii/AbiGii toxin family protein</fullName>
    </recommendedName>
</protein>
<sequence length="280" mass="31914">MVSSLEDIVVGLNRFADHFAPYIDRFVIIGGTACKIILDENAVTARTTKDLDIVLCLDTTETVDEDFAAAILNFIEDGGYKARTRATGEQEYYRFETPSKEGYPMMLEFFSRRPNSLPLTDEQIKCRLVVESDLLSLSAILLDEEYYSALLANKTLMRGLPILNEDLLIPFKAKAHVDLEHKRANGDPTAKQRDINKHRGDIIRLLALIPPNRRVTLSEPIKRDVGLFTNKLWQEQFPVQDILGGLELEAVVKTLEAMYQFDRNDYQYEEKTKNIAKPIN</sequence>
<evidence type="ECO:0008006" key="3">
    <source>
        <dbReference type="Google" id="ProtNLM"/>
    </source>
</evidence>
<reference evidence="1 2" key="1">
    <citation type="submission" date="2023-03" db="EMBL/GenBank/DDBJ databases">
        <title>Strain FZY0004 represents a novel species in the genus Thalassospira isolated from seawater.</title>
        <authorList>
            <person name="Fu Z.-Y."/>
        </authorList>
    </citation>
    <scope>NUCLEOTIDE SEQUENCE [LARGE SCALE GENOMIC DNA]</scope>
    <source>
        <strain evidence="1 2">FZY0004</strain>
    </source>
</reference>